<dbReference type="GO" id="GO:0007165">
    <property type="term" value="P:signal transduction"/>
    <property type="evidence" value="ECO:0007669"/>
    <property type="project" value="InterPro"/>
</dbReference>
<dbReference type="SMART" id="SM00324">
    <property type="entry name" value="RhoGAP"/>
    <property type="match status" value="1"/>
</dbReference>
<feature type="compositionally biased region" description="Polar residues" evidence="3">
    <location>
        <begin position="108"/>
        <end position="118"/>
    </location>
</feature>
<evidence type="ECO:0000256" key="2">
    <source>
        <dbReference type="SAM" id="Coils"/>
    </source>
</evidence>
<proteinExistence type="predicted"/>
<dbReference type="Gene3D" id="1.10.555.10">
    <property type="entry name" value="Rho GTPase activation protein"/>
    <property type="match status" value="1"/>
</dbReference>
<feature type="coiled-coil region" evidence="2">
    <location>
        <begin position="241"/>
        <end position="268"/>
    </location>
</feature>
<sequence length="415" mass="44153">MERRRSVLKPPRSTAAAEGVAMLKRGAAAIKFSRASDKSHPTTFRLSEDERVLSWEGSTLSKVLTREKREVALADVIELEVGADPPPDPLALQRTAAFGPRAHHVDSASPSFRTSAGRHSSGGEPHRMLTLVLIGSLPAPPSLNDGAAAPAAPPRDSLRLQCLDDKSAALWRAALRALLEERQPPSPLGPAAIAGSFGAPLDEVALVDTPSGLLVPGVLEALLLALQADAEGLRAEGIFRVSALESELVEARRRVQEADESEKALAQASAHCLASLIKAYLRELPLEIWWPAREQVIALLADGGGGVELGHKLRELLPSLSRRASAVVVWVCDLMAEVIAQEAHNRMGLSAMTAVLAPVLMRGAVDEGEETLDPRVQMTAAEDKIKLAGALFQSHLERPLTVADTRGRSSSVASA</sequence>
<dbReference type="AlphaFoldDB" id="A0AB34J280"/>
<accession>A0AB34J280</accession>
<dbReference type="InterPro" id="IPR011993">
    <property type="entry name" value="PH-like_dom_sf"/>
</dbReference>
<dbReference type="InterPro" id="IPR044785">
    <property type="entry name" value="RopGAP1-5"/>
</dbReference>
<keyword evidence="2" id="KW-0175">Coiled coil</keyword>
<dbReference type="InterPro" id="IPR008936">
    <property type="entry name" value="Rho_GTPase_activation_prot"/>
</dbReference>
<reference evidence="5 6" key="1">
    <citation type="journal article" date="2024" name="Science">
        <title>Giant polyketide synthase enzymes in the biosynthesis of giant marine polyether toxins.</title>
        <authorList>
            <person name="Fallon T.R."/>
            <person name="Shende V.V."/>
            <person name="Wierzbicki I.H."/>
            <person name="Pendleton A.L."/>
            <person name="Watervoot N.F."/>
            <person name="Auber R.P."/>
            <person name="Gonzalez D.J."/>
            <person name="Wisecaver J.H."/>
            <person name="Moore B.S."/>
        </authorList>
    </citation>
    <scope>NUCLEOTIDE SEQUENCE [LARGE SCALE GENOMIC DNA]</scope>
    <source>
        <strain evidence="5 6">12B1</strain>
    </source>
</reference>
<keyword evidence="1" id="KW-0343">GTPase activation</keyword>
<organism evidence="5 6">
    <name type="scientific">Prymnesium parvum</name>
    <name type="common">Toxic golden alga</name>
    <dbReference type="NCBI Taxonomy" id="97485"/>
    <lineage>
        <taxon>Eukaryota</taxon>
        <taxon>Haptista</taxon>
        <taxon>Haptophyta</taxon>
        <taxon>Prymnesiophyceae</taxon>
        <taxon>Prymnesiales</taxon>
        <taxon>Prymnesiaceae</taxon>
        <taxon>Prymnesium</taxon>
    </lineage>
</organism>
<evidence type="ECO:0000256" key="1">
    <source>
        <dbReference type="ARBA" id="ARBA00022468"/>
    </source>
</evidence>
<evidence type="ECO:0000313" key="5">
    <source>
        <dbReference type="EMBL" id="KAL1511046.1"/>
    </source>
</evidence>
<dbReference type="EMBL" id="JBGBPQ010000014">
    <property type="protein sequence ID" value="KAL1511046.1"/>
    <property type="molecule type" value="Genomic_DNA"/>
</dbReference>
<dbReference type="Pfam" id="PF00620">
    <property type="entry name" value="RhoGAP"/>
    <property type="match status" value="1"/>
</dbReference>
<name>A0AB34J280_PRYPA</name>
<dbReference type="InterPro" id="IPR000198">
    <property type="entry name" value="RhoGAP_dom"/>
</dbReference>
<evidence type="ECO:0000256" key="3">
    <source>
        <dbReference type="SAM" id="MobiDB-lite"/>
    </source>
</evidence>
<dbReference type="PROSITE" id="PS50238">
    <property type="entry name" value="RHOGAP"/>
    <property type="match status" value="1"/>
</dbReference>
<keyword evidence="6" id="KW-1185">Reference proteome</keyword>
<dbReference type="SUPFAM" id="SSF48350">
    <property type="entry name" value="GTPase activation domain, GAP"/>
    <property type="match status" value="1"/>
</dbReference>
<comment type="caution">
    <text evidence="5">The sequence shown here is derived from an EMBL/GenBank/DDBJ whole genome shotgun (WGS) entry which is preliminary data.</text>
</comment>
<dbReference type="CDD" id="cd00159">
    <property type="entry name" value="RhoGAP"/>
    <property type="match status" value="1"/>
</dbReference>
<dbReference type="Proteomes" id="UP001515480">
    <property type="component" value="Unassembled WGS sequence"/>
</dbReference>
<evidence type="ECO:0000259" key="4">
    <source>
        <dbReference type="PROSITE" id="PS50238"/>
    </source>
</evidence>
<protein>
    <recommendedName>
        <fullName evidence="4">Rho-GAP domain-containing protein</fullName>
    </recommendedName>
</protein>
<dbReference type="GO" id="GO:0005096">
    <property type="term" value="F:GTPase activator activity"/>
    <property type="evidence" value="ECO:0007669"/>
    <property type="project" value="UniProtKB-KW"/>
</dbReference>
<feature type="region of interest" description="Disordered" evidence="3">
    <location>
        <begin position="103"/>
        <end position="123"/>
    </location>
</feature>
<gene>
    <name evidence="5" type="ORF">AB1Y20_005871</name>
</gene>
<dbReference type="PANTHER" id="PTHR23177">
    <property type="entry name" value="MKIAA1688 PROTEIN"/>
    <property type="match status" value="1"/>
</dbReference>
<evidence type="ECO:0000313" key="6">
    <source>
        <dbReference type="Proteomes" id="UP001515480"/>
    </source>
</evidence>
<dbReference type="Gene3D" id="2.30.29.30">
    <property type="entry name" value="Pleckstrin-homology domain (PH domain)/Phosphotyrosine-binding domain (PTB)"/>
    <property type="match status" value="1"/>
</dbReference>
<feature type="domain" description="Rho-GAP" evidence="4">
    <location>
        <begin position="199"/>
        <end position="392"/>
    </location>
</feature>